<dbReference type="EMBL" id="CDSF01000046">
    <property type="protein sequence ID" value="CEO95917.1"/>
    <property type="molecule type" value="Genomic_DNA"/>
</dbReference>
<gene>
    <name evidence="2" type="ORF">PBRA_004607</name>
</gene>
<accession>A0A0G4ILD9</accession>
<evidence type="ECO:0000313" key="3">
    <source>
        <dbReference type="Proteomes" id="UP000039324"/>
    </source>
</evidence>
<sequence length="114" mass="12960">MGLTIHQMDMKTAFLNGVLNSPIYVGQPKNFNQKGNGYVWRLKKALYGLVEAPRLWYETPHHCLADFGFRRALGDPGLYVLRRGSHIVARRHQAAHSAHLFHGRLAAGRECHSR</sequence>
<evidence type="ECO:0000259" key="1">
    <source>
        <dbReference type="Pfam" id="PF07727"/>
    </source>
</evidence>
<dbReference type="OrthoDB" id="8048545at2759"/>
<keyword evidence="3" id="KW-1185">Reference proteome</keyword>
<reference evidence="2 3" key="1">
    <citation type="submission" date="2015-02" db="EMBL/GenBank/DDBJ databases">
        <authorList>
            <person name="Chooi Y.-H."/>
        </authorList>
    </citation>
    <scope>NUCLEOTIDE SEQUENCE [LARGE SCALE GENOMIC DNA]</scope>
    <source>
        <strain evidence="2">E3</strain>
    </source>
</reference>
<dbReference type="Pfam" id="PF07727">
    <property type="entry name" value="RVT_2"/>
    <property type="match status" value="1"/>
</dbReference>
<evidence type="ECO:0000313" key="2">
    <source>
        <dbReference type="EMBL" id="CEO95917.1"/>
    </source>
</evidence>
<name>A0A0G4ILD9_PLABS</name>
<dbReference type="InterPro" id="IPR013103">
    <property type="entry name" value="RVT_2"/>
</dbReference>
<dbReference type="OMA" id="PRLWYET"/>
<feature type="domain" description="Reverse transcriptase Ty1/copia-type" evidence="1">
    <location>
        <begin position="4"/>
        <end position="85"/>
    </location>
</feature>
<dbReference type="AlphaFoldDB" id="A0A0G4ILD9"/>
<organism evidence="2 3">
    <name type="scientific">Plasmodiophora brassicae</name>
    <name type="common">Clubroot disease agent</name>
    <dbReference type="NCBI Taxonomy" id="37360"/>
    <lineage>
        <taxon>Eukaryota</taxon>
        <taxon>Sar</taxon>
        <taxon>Rhizaria</taxon>
        <taxon>Endomyxa</taxon>
        <taxon>Phytomyxea</taxon>
        <taxon>Plasmodiophorida</taxon>
        <taxon>Plasmodiophoridae</taxon>
        <taxon>Plasmodiophora</taxon>
    </lineage>
</organism>
<proteinExistence type="predicted"/>
<dbReference type="STRING" id="37360.A0A0G4ILD9"/>
<dbReference type="Proteomes" id="UP000039324">
    <property type="component" value="Unassembled WGS sequence"/>
</dbReference>
<protein>
    <recommendedName>
        <fullName evidence="1">Reverse transcriptase Ty1/copia-type domain-containing protein</fullName>
    </recommendedName>
</protein>